<gene>
    <name evidence="1" type="ORF">PQ456_01680</name>
</gene>
<dbReference type="AlphaFoldDB" id="A0AAX3M362"/>
<evidence type="ECO:0000313" key="2">
    <source>
        <dbReference type="Proteomes" id="UP001220509"/>
    </source>
</evidence>
<dbReference type="InterPro" id="IPR043128">
    <property type="entry name" value="Rev_trsase/Diguanyl_cyclase"/>
</dbReference>
<name>A0AAX3M362_9BACL</name>
<proteinExistence type="predicted"/>
<evidence type="ECO:0008006" key="3">
    <source>
        <dbReference type="Google" id="ProtNLM"/>
    </source>
</evidence>
<dbReference type="Proteomes" id="UP001220509">
    <property type="component" value="Chromosome"/>
</dbReference>
<accession>A0AAX3M362</accession>
<protein>
    <recommendedName>
        <fullName evidence="3">Transcriptional regulator</fullName>
    </recommendedName>
</protein>
<sequence>MTYRFGIVGPLPSVERILNLTRDLADDVEFVAMVYNHPREIPQILEQYRSTVKGWLFSGPIPLSVASPFLKEHELTAYCKPAGSGLYKALLQMNMDYHIRDHRYSVDIIRSEDLDMHESFAEAGLPIDQVYLNIFEGSDEPETLIQFHMDKWKSGQSVAALTCMHFVYAALQEQGVPVYRLTTSSQDIRQAAKLLIQQARSSYFKDTQIGIHMIEADLLNHRSLTESTSYGLQYAELRIKTVLLQLCEHMDGVLVDKGNGRYQIFSTRGAIERELSRLHHSIEQIALEIEVEVSVGIGYGDTALAAENHALRALQQSKQQESSSHIIIVQDNGVIREAVGQIEEWSYSSRSLDRALLSQLNEANISVKTYKKIEALTQRMNWDGFTTAQLAQHLSMTVRNAQRIMSSLCHIHLAEVEGEELQALRGRPRKIYRLTQVHGSAEVSLEQTNHSLD</sequence>
<organism evidence="1 2">
    <name type="scientific">Paenibacillus kyungheensis</name>
    <dbReference type="NCBI Taxonomy" id="1452732"/>
    <lineage>
        <taxon>Bacteria</taxon>
        <taxon>Bacillati</taxon>
        <taxon>Bacillota</taxon>
        <taxon>Bacilli</taxon>
        <taxon>Bacillales</taxon>
        <taxon>Paenibacillaceae</taxon>
        <taxon>Paenibacillus</taxon>
    </lineage>
</organism>
<keyword evidence="2" id="KW-1185">Reference proteome</keyword>
<reference evidence="1 2" key="1">
    <citation type="submission" date="2023-02" db="EMBL/GenBank/DDBJ databases">
        <title>Genome sequence of Paenibacillus kyungheensis KACC 18744.</title>
        <authorList>
            <person name="Kim S."/>
            <person name="Heo J."/>
            <person name="Kwon S.-W."/>
        </authorList>
    </citation>
    <scope>NUCLEOTIDE SEQUENCE [LARGE SCALE GENOMIC DNA]</scope>
    <source>
        <strain evidence="1 2">KACC 18744</strain>
    </source>
</reference>
<dbReference type="EMBL" id="CP117416">
    <property type="protein sequence ID" value="WCT56266.1"/>
    <property type="molecule type" value="Genomic_DNA"/>
</dbReference>
<dbReference type="KEGG" id="pka:PQ456_01680"/>
<dbReference type="RefSeq" id="WP_273614566.1">
    <property type="nucleotide sequence ID" value="NZ_CP117416.1"/>
</dbReference>
<evidence type="ECO:0000313" key="1">
    <source>
        <dbReference type="EMBL" id="WCT56266.1"/>
    </source>
</evidence>
<dbReference type="Gene3D" id="3.30.70.270">
    <property type="match status" value="1"/>
</dbReference>